<reference evidence="2 3" key="1">
    <citation type="journal article" date="2016" name="Nat. Commun.">
        <title>Thousands of microbial genomes shed light on interconnected biogeochemical processes in an aquifer system.</title>
        <authorList>
            <person name="Anantharaman K."/>
            <person name="Brown C.T."/>
            <person name="Hug L.A."/>
            <person name="Sharon I."/>
            <person name="Castelle C.J."/>
            <person name="Probst A.J."/>
            <person name="Thomas B.C."/>
            <person name="Singh A."/>
            <person name="Wilkins M.J."/>
            <person name="Karaoz U."/>
            <person name="Brodie E.L."/>
            <person name="Williams K.H."/>
            <person name="Hubbard S.S."/>
            <person name="Banfield J.F."/>
        </authorList>
    </citation>
    <scope>NUCLEOTIDE SEQUENCE [LARGE SCALE GENOMIC DNA]</scope>
</reference>
<dbReference type="STRING" id="1817821.A2717_00565"/>
<evidence type="ECO:0000256" key="1">
    <source>
        <dbReference type="SAM" id="Phobius"/>
    </source>
</evidence>
<keyword evidence="1" id="KW-0812">Transmembrane</keyword>
<dbReference type="Proteomes" id="UP000177610">
    <property type="component" value="Unassembled WGS sequence"/>
</dbReference>
<comment type="caution">
    <text evidence="2">The sequence shown here is derived from an EMBL/GenBank/DDBJ whole genome shotgun (WGS) entry which is preliminary data.</text>
</comment>
<feature type="transmembrane region" description="Helical" evidence="1">
    <location>
        <begin position="167"/>
        <end position="185"/>
    </location>
</feature>
<keyword evidence="1" id="KW-1133">Transmembrane helix</keyword>
<feature type="transmembrane region" description="Helical" evidence="1">
    <location>
        <begin position="197"/>
        <end position="218"/>
    </location>
</feature>
<protein>
    <submittedName>
        <fullName evidence="2">Uncharacterized protein</fullName>
    </submittedName>
</protein>
<gene>
    <name evidence="2" type="ORF">A2717_00565</name>
</gene>
<evidence type="ECO:0000313" key="3">
    <source>
        <dbReference type="Proteomes" id="UP000177610"/>
    </source>
</evidence>
<feature type="transmembrane region" description="Helical" evidence="1">
    <location>
        <begin position="37"/>
        <end position="58"/>
    </location>
</feature>
<dbReference type="AlphaFoldDB" id="A0A1F5N8Q5"/>
<evidence type="ECO:0000313" key="2">
    <source>
        <dbReference type="EMBL" id="OGE74009.1"/>
    </source>
</evidence>
<keyword evidence="1" id="KW-0472">Membrane</keyword>
<sequence>MFEMFEALWENLQERARIGRLRMTEFRVWFGDQVRDVQIAVILMIANIVVFAAATRVLGSNTPARIGIFTGYLIYLYVSRKIAVPLLGVDLFIGIWRRVNEVIPNWLRNIVGQPPEVHAEVHAGSQEVLWHEKYISGIAFHLISTIFMWSEVFLMVCGIFPVWENDWFSATVMITTMILFFVATEDFVDIKKWRRRLGYAVTVYALFLLGPMTVRTIAPGTYDYLMAKYHYSQTEKRQTAKSIETKEGVDRYWRERVDKQELQLLNKQREYKLDPVGHSWTAEDEQQLEAIQEIKADLKPEEDQSSEGWISRGTNYFEEHPILLLLVGLVILAGSMKSTSHHH</sequence>
<accession>A0A1F5N8Q5</accession>
<proteinExistence type="predicted"/>
<name>A0A1F5N8Q5_9BACT</name>
<dbReference type="EMBL" id="MFEH01000003">
    <property type="protein sequence ID" value="OGE74009.1"/>
    <property type="molecule type" value="Genomic_DNA"/>
</dbReference>
<feature type="transmembrane region" description="Helical" evidence="1">
    <location>
        <begin position="138"/>
        <end position="161"/>
    </location>
</feature>
<organism evidence="2 3">
    <name type="scientific">Candidatus Doudnabacteria bacterium RIFCSPHIGHO2_01_FULL_41_86</name>
    <dbReference type="NCBI Taxonomy" id="1817821"/>
    <lineage>
        <taxon>Bacteria</taxon>
        <taxon>Candidatus Doudnaibacteriota</taxon>
    </lineage>
</organism>